<dbReference type="GO" id="GO:0005886">
    <property type="term" value="C:plasma membrane"/>
    <property type="evidence" value="ECO:0007669"/>
    <property type="project" value="TreeGrafter"/>
</dbReference>
<evidence type="ECO:0000256" key="1">
    <source>
        <dbReference type="SAM" id="Phobius"/>
    </source>
</evidence>
<reference evidence="2 3" key="1">
    <citation type="submission" date="2016-10" db="EMBL/GenBank/DDBJ databases">
        <authorList>
            <person name="de Groot N.N."/>
        </authorList>
    </citation>
    <scope>NUCLEOTIDE SEQUENCE [LARGE SCALE GENOMIC DNA]</scope>
    <source>
        <strain evidence="2 3">DSM 19886</strain>
    </source>
</reference>
<gene>
    <name evidence="2" type="ORF">SAMN04488514_107202</name>
</gene>
<feature type="transmembrane region" description="Helical" evidence="1">
    <location>
        <begin position="129"/>
        <end position="146"/>
    </location>
</feature>
<dbReference type="Proteomes" id="UP000199440">
    <property type="component" value="Unassembled WGS sequence"/>
</dbReference>
<accession>A0A1G9SBJ2</accession>
<feature type="transmembrane region" description="Helical" evidence="1">
    <location>
        <begin position="97"/>
        <end position="117"/>
    </location>
</feature>
<keyword evidence="3" id="KW-1185">Reference proteome</keyword>
<dbReference type="PANTHER" id="PTHR34821:SF2">
    <property type="entry name" value="INNER MEMBRANE PROTEIN YDCZ"/>
    <property type="match status" value="1"/>
</dbReference>
<feature type="transmembrane region" description="Helical" evidence="1">
    <location>
        <begin position="35"/>
        <end position="60"/>
    </location>
</feature>
<proteinExistence type="predicted"/>
<protein>
    <submittedName>
        <fullName evidence="2">Transporter family-2 protein</fullName>
    </submittedName>
</protein>
<dbReference type="Pfam" id="PF04657">
    <property type="entry name" value="DMT_YdcZ"/>
    <property type="match status" value="1"/>
</dbReference>
<dbReference type="OrthoDB" id="9097160at2"/>
<dbReference type="PANTHER" id="PTHR34821">
    <property type="entry name" value="INNER MEMBRANE PROTEIN YDCZ"/>
    <property type="match status" value="1"/>
</dbReference>
<dbReference type="EMBL" id="FNGV01000007">
    <property type="protein sequence ID" value="SDM32710.1"/>
    <property type="molecule type" value="Genomic_DNA"/>
</dbReference>
<dbReference type="STRING" id="192904.SAMN04488514_107202"/>
<feature type="transmembrane region" description="Helical" evidence="1">
    <location>
        <begin position="72"/>
        <end position="91"/>
    </location>
</feature>
<keyword evidence="1" id="KW-0472">Membrane</keyword>
<organism evidence="2 3">
    <name type="scientific">Kriegella aquimaris</name>
    <dbReference type="NCBI Taxonomy" id="192904"/>
    <lineage>
        <taxon>Bacteria</taxon>
        <taxon>Pseudomonadati</taxon>
        <taxon>Bacteroidota</taxon>
        <taxon>Flavobacteriia</taxon>
        <taxon>Flavobacteriales</taxon>
        <taxon>Flavobacteriaceae</taxon>
        <taxon>Kriegella</taxon>
    </lineage>
</organism>
<evidence type="ECO:0000313" key="3">
    <source>
        <dbReference type="Proteomes" id="UP000199440"/>
    </source>
</evidence>
<name>A0A1G9SBJ2_9FLAO</name>
<dbReference type="InterPro" id="IPR006750">
    <property type="entry name" value="YdcZ"/>
</dbReference>
<keyword evidence="1" id="KW-1133">Transmembrane helix</keyword>
<evidence type="ECO:0000313" key="2">
    <source>
        <dbReference type="EMBL" id="SDM32710.1"/>
    </source>
</evidence>
<keyword evidence="1" id="KW-0812">Transmembrane</keyword>
<dbReference type="AlphaFoldDB" id="A0A1G9SBJ2"/>
<sequence length="149" mass="16349">MNQNINIILAIIGGVFLAMQGGFNAQLGVQLRNPLMASLVAFFFSMVFALLMVLLSLKSLPKASVLFGIPKYLWFTGALFSVIGICLYYYTIPKLGISTMISLGLFGQLLFSVIAGHHGWFGMPQEPMELKRILGMVAMCIGILLIKEN</sequence>